<dbReference type="EMBL" id="CP000885">
    <property type="protein sequence ID" value="ABX41782.1"/>
    <property type="molecule type" value="Genomic_DNA"/>
</dbReference>
<keyword evidence="3" id="KW-1185">Reference proteome</keyword>
<dbReference type="KEGG" id="cpy:Cphy_1407"/>
<gene>
    <name evidence="2" type="ordered locus">Cphy_1407</name>
</gene>
<keyword evidence="1" id="KW-0472">Membrane</keyword>
<evidence type="ECO:0000313" key="2">
    <source>
        <dbReference type="EMBL" id="ABX41782.1"/>
    </source>
</evidence>
<dbReference type="RefSeq" id="WP_012199436.1">
    <property type="nucleotide sequence ID" value="NC_010001.1"/>
</dbReference>
<protein>
    <submittedName>
        <fullName evidence="2">Uncharacterized protein</fullName>
    </submittedName>
</protein>
<keyword evidence="1" id="KW-0812">Transmembrane</keyword>
<evidence type="ECO:0000256" key="1">
    <source>
        <dbReference type="SAM" id="Phobius"/>
    </source>
</evidence>
<dbReference type="Proteomes" id="UP000000370">
    <property type="component" value="Chromosome"/>
</dbReference>
<proteinExistence type="predicted"/>
<sequence>MWFIIKKELTWFLKNPIYYIGAILVFLVVYVQCQPYLTINYFQQGQMIETLPIEQTGDTDIMDGYIPVTEKEGFDISLDNLRQDLINSIGIDEKQVNELINYIEEKNMNKEETIEFIESKCSYIGNVRDYFYSADEMKLGTVEELNSYIGNALDKEDYAAYFGR</sequence>
<dbReference type="AlphaFoldDB" id="A9KPC0"/>
<accession>A9KPC0</accession>
<dbReference type="OrthoDB" id="1769550at2"/>
<name>A9KPC0_LACP7</name>
<dbReference type="STRING" id="357809.Cphy_1407"/>
<dbReference type="HOGENOM" id="CLU_1616155_0_0_9"/>
<reference evidence="3" key="1">
    <citation type="submission" date="2007-11" db="EMBL/GenBank/DDBJ databases">
        <title>Complete genome sequence of Clostridium phytofermentans ISDg.</title>
        <authorList>
            <person name="Leschine S.B."/>
            <person name="Warnick T.A."/>
            <person name="Blanchard J.L."/>
            <person name="Schnell D.J."/>
            <person name="Petit E.L."/>
            <person name="LaTouf W.G."/>
            <person name="Copeland A."/>
            <person name="Lucas S."/>
            <person name="Lapidus A."/>
            <person name="Barry K."/>
            <person name="Glavina del Rio T."/>
            <person name="Dalin E."/>
            <person name="Tice H."/>
            <person name="Pitluck S."/>
            <person name="Kiss H."/>
            <person name="Brettin T."/>
            <person name="Bruce D."/>
            <person name="Detter J.C."/>
            <person name="Han C."/>
            <person name="Kuske C."/>
            <person name="Schmutz J."/>
            <person name="Larimer F."/>
            <person name="Land M."/>
            <person name="Hauser L."/>
            <person name="Kyrpides N."/>
            <person name="Kim E.A."/>
            <person name="Richardson P."/>
        </authorList>
    </citation>
    <scope>NUCLEOTIDE SEQUENCE [LARGE SCALE GENOMIC DNA]</scope>
    <source>
        <strain evidence="3">ATCC 700394 / DSM 18823 / ISDg</strain>
    </source>
</reference>
<feature type="transmembrane region" description="Helical" evidence="1">
    <location>
        <begin position="12"/>
        <end position="31"/>
    </location>
</feature>
<evidence type="ECO:0000313" key="3">
    <source>
        <dbReference type="Proteomes" id="UP000000370"/>
    </source>
</evidence>
<keyword evidence="1" id="KW-1133">Transmembrane helix</keyword>
<organism evidence="2 3">
    <name type="scientific">Lachnoclostridium phytofermentans (strain ATCC 700394 / DSM 18823 / ISDg)</name>
    <name type="common">Clostridium phytofermentans</name>
    <dbReference type="NCBI Taxonomy" id="357809"/>
    <lineage>
        <taxon>Bacteria</taxon>
        <taxon>Bacillati</taxon>
        <taxon>Bacillota</taxon>
        <taxon>Clostridia</taxon>
        <taxon>Lachnospirales</taxon>
        <taxon>Lachnospiraceae</taxon>
    </lineage>
</organism>
<dbReference type="eggNOG" id="COG1277">
    <property type="taxonomic scope" value="Bacteria"/>
</dbReference>